<name>A0ABT5GKE4_9MICO</name>
<dbReference type="PANTHER" id="PTHR38588">
    <property type="entry name" value="BLL0334 PROTEIN"/>
    <property type="match status" value="1"/>
</dbReference>
<keyword evidence="1" id="KW-0812">Transmembrane</keyword>
<keyword evidence="1" id="KW-0472">Membrane</keyword>
<dbReference type="Gene3D" id="3.30.530.20">
    <property type="match status" value="1"/>
</dbReference>
<protein>
    <submittedName>
        <fullName evidence="2">Carbon monoxide dehydrogenase subunit G</fullName>
    </submittedName>
</protein>
<sequence length="231" mass="22986">MKISGTAALAADPLRVWDAIHDPAVLARALPGCQRLVEVAPNHYAMTVTAGVAAVKGSYDGEVQLLNPQHPESFTMKASGAGAPGTVAADVDVRVAPSDDGGTLITYDADATVGGPIGGVGQRMLSGVTKKMAGQFFAALDAEIAGVPPELRAHFPTPAALGGGAVEPAATGATAPSGGEPSGIRPAGAVYAGKAAATEESTRIRDFAMGTFAGAGIAFLGVIIGWLIGRG</sequence>
<organism evidence="2 3">
    <name type="scientific">Intrasporangium calvum</name>
    <dbReference type="NCBI Taxonomy" id="53358"/>
    <lineage>
        <taxon>Bacteria</taxon>
        <taxon>Bacillati</taxon>
        <taxon>Actinomycetota</taxon>
        <taxon>Actinomycetes</taxon>
        <taxon>Micrococcales</taxon>
        <taxon>Intrasporangiaceae</taxon>
        <taxon>Intrasporangium</taxon>
    </lineage>
</organism>
<comment type="caution">
    <text evidence="2">The sequence shown here is derived from an EMBL/GenBank/DDBJ whole genome shotgun (WGS) entry which is preliminary data.</text>
</comment>
<dbReference type="InterPro" id="IPR023393">
    <property type="entry name" value="START-like_dom_sf"/>
</dbReference>
<accession>A0ABT5GKE4</accession>
<proteinExistence type="predicted"/>
<evidence type="ECO:0000313" key="3">
    <source>
        <dbReference type="Proteomes" id="UP001150259"/>
    </source>
</evidence>
<dbReference type="CDD" id="cd05018">
    <property type="entry name" value="CoxG"/>
    <property type="match status" value="1"/>
</dbReference>
<dbReference type="EMBL" id="JAPFQL010000064">
    <property type="protein sequence ID" value="MDC5698365.1"/>
    <property type="molecule type" value="Genomic_DNA"/>
</dbReference>
<dbReference type="RefSeq" id="WP_272462939.1">
    <property type="nucleotide sequence ID" value="NZ_JAPFQL010000064.1"/>
</dbReference>
<evidence type="ECO:0000313" key="2">
    <source>
        <dbReference type="EMBL" id="MDC5698365.1"/>
    </source>
</evidence>
<dbReference type="InterPro" id="IPR010419">
    <property type="entry name" value="CO_DH_gsu"/>
</dbReference>
<gene>
    <name evidence="2" type="ORF">OO014_13990</name>
</gene>
<feature type="transmembrane region" description="Helical" evidence="1">
    <location>
        <begin position="207"/>
        <end position="228"/>
    </location>
</feature>
<evidence type="ECO:0000256" key="1">
    <source>
        <dbReference type="SAM" id="Phobius"/>
    </source>
</evidence>
<keyword evidence="3" id="KW-1185">Reference proteome</keyword>
<reference evidence="2 3" key="1">
    <citation type="submission" date="2022-11" db="EMBL/GenBank/DDBJ databases">
        <title>Anaerobic phenanthrene biodegradation by a DNRA strain PheN6.</title>
        <authorList>
            <person name="Zhang Z."/>
        </authorList>
    </citation>
    <scope>NUCLEOTIDE SEQUENCE [LARGE SCALE GENOMIC DNA]</scope>
    <source>
        <strain evidence="2 3">PheN6</strain>
    </source>
</reference>
<dbReference type="SUPFAM" id="SSF55961">
    <property type="entry name" value="Bet v1-like"/>
    <property type="match status" value="1"/>
</dbReference>
<dbReference type="PANTHER" id="PTHR38588:SF1">
    <property type="entry name" value="BLL0334 PROTEIN"/>
    <property type="match status" value="1"/>
</dbReference>
<dbReference type="Pfam" id="PF06240">
    <property type="entry name" value="COXG"/>
    <property type="match status" value="1"/>
</dbReference>
<dbReference type="Proteomes" id="UP001150259">
    <property type="component" value="Unassembled WGS sequence"/>
</dbReference>
<keyword evidence="1" id="KW-1133">Transmembrane helix</keyword>